<dbReference type="Proteomes" id="UP000693738">
    <property type="component" value="Unassembled WGS sequence"/>
</dbReference>
<dbReference type="EMBL" id="CAJSTJ010000110">
    <property type="protein sequence ID" value="CAG7556551.1"/>
    <property type="molecule type" value="Genomic_DNA"/>
</dbReference>
<sequence>MANSTIRYEHNLQRLPKASSSASNPLPLISQILPLIIVFALLGVGGWVGYQVYISVAKMSDVASERMGKKNVVFTKDGVKVGVKQVKTENYVDATQSWFVKAWNLGTAQDGSQTKKRK</sequence>
<protein>
    <submittedName>
        <fullName evidence="2">Uncharacterized protein</fullName>
    </submittedName>
</protein>
<evidence type="ECO:0000313" key="3">
    <source>
        <dbReference type="Proteomes" id="UP000693738"/>
    </source>
</evidence>
<gene>
    <name evidence="2" type="ORF">FEQUK3_LOCUS2261</name>
</gene>
<proteinExistence type="predicted"/>
<name>A0A8J2N7R8_FUSEQ</name>
<dbReference type="PANTHER" id="PTHR42077:SF1">
    <property type="entry name" value="YALI0F30239P"/>
    <property type="match status" value="1"/>
</dbReference>
<evidence type="ECO:0000313" key="2">
    <source>
        <dbReference type="EMBL" id="CAG7556551.1"/>
    </source>
</evidence>
<organism evidence="2 3">
    <name type="scientific">Fusarium equiseti</name>
    <name type="common">Fusarium scirpi</name>
    <dbReference type="NCBI Taxonomy" id="61235"/>
    <lineage>
        <taxon>Eukaryota</taxon>
        <taxon>Fungi</taxon>
        <taxon>Dikarya</taxon>
        <taxon>Ascomycota</taxon>
        <taxon>Pezizomycotina</taxon>
        <taxon>Sordariomycetes</taxon>
        <taxon>Hypocreomycetidae</taxon>
        <taxon>Hypocreales</taxon>
        <taxon>Nectriaceae</taxon>
        <taxon>Fusarium</taxon>
        <taxon>Fusarium incarnatum-equiseti species complex</taxon>
    </lineage>
</organism>
<keyword evidence="1" id="KW-1133">Transmembrane helix</keyword>
<feature type="transmembrane region" description="Helical" evidence="1">
    <location>
        <begin position="28"/>
        <end position="50"/>
    </location>
</feature>
<keyword evidence="1" id="KW-0472">Membrane</keyword>
<accession>A0A8J2N7R8</accession>
<evidence type="ECO:0000256" key="1">
    <source>
        <dbReference type="SAM" id="Phobius"/>
    </source>
</evidence>
<dbReference type="PANTHER" id="PTHR42077">
    <property type="entry name" value="YALI0F30239P"/>
    <property type="match status" value="1"/>
</dbReference>
<comment type="caution">
    <text evidence="2">The sequence shown here is derived from an EMBL/GenBank/DDBJ whole genome shotgun (WGS) entry which is preliminary data.</text>
</comment>
<keyword evidence="1" id="KW-0812">Transmembrane</keyword>
<dbReference type="AlphaFoldDB" id="A0A8J2N7R8"/>
<reference evidence="2" key="1">
    <citation type="submission" date="2021-05" db="EMBL/GenBank/DDBJ databases">
        <authorList>
            <person name="Khan N."/>
        </authorList>
    </citation>
    <scope>NUCLEOTIDE SEQUENCE</scope>
</reference>